<evidence type="ECO:0000313" key="1">
    <source>
        <dbReference type="EMBL" id="KAI5660702.1"/>
    </source>
</evidence>
<dbReference type="EMBL" id="CM044705">
    <property type="protein sequence ID" value="KAI5660702.1"/>
    <property type="molecule type" value="Genomic_DNA"/>
</dbReference>
<name>A0ACC0AIG6_CATRO</name>
<accession>A0ACC0AIG6</accession>
<protein>
    <submittedName>
        <fullName evidence="1">Uncharacterized protein</fullName>
    </submittedName>
</protein>
<reference evidence="2" key="1">
    <citation type="journal article" date="2023" name="Nat. Plants">
        <title>Single-cell RNA sequencing provides a high-resolution roadmap for understanding the multicellular compartmentation of specialized metabolism.</title>
        <authorList>
            <person name="Sun S."/>
            <person name="Shen X."/>
            <person name="Li Y."/>
            <person name="Li Y."/>
            <person name="Wang S."/>
            <person name="Li R."/>
            <person name="Zhang H."/>
            <person name="Shen G."/>
            <person name="Guo B."/>
            <person name="Wei J."/>
            <person name="Xu J."/>
            <person name="St-Pierre B."/>
            <person name="Chen S."/>
            <person name="Sun C."/>
        </authorList>
    </citation>
    <scope>NUCLEOTIDE SEQUENCE [LARGE SCALE GENOMIC DNA]</scope>
</reference>
<sequence>MQKTCILLQLTFLLLFSISWAASSADQRENKFVRCLIQNFSNSTDISQVIYVPNNPSYALVLNSKVQNLRFQTPETPHPQVIITPNHESQIQVAIRCAKKHSLQMRIRSGGHDFDGSSYVSQAPFFLLDMTNFRTISVDVKAKTAWLGVGATLGEVYYTVHEASNSLYFPGGSGPTVGVGGLISGGGYGPFARKYGLAADNVIDARVIDAKGRILNRKSMGKDFFWALRGGNAASFGVVLAYKVKLVDIRPNFTAFNLTRTFEQNAIKLLYKWQYVSPKMPEDLSLTARFFVINDQTGNKTVIATFMGFFQGDVDSLLSLMKERFPELGVTKEDCTEIRWVDNYAYQYHVATDLTPELLLSRVNPNLEGNPYFKGKSDLVQKPIPESGIKEIWDFFYRVNPGESTMEWSPFGGRMDEISESSIPFPHRAGTSFLSISISSWGRNENSLTQRGMNWSRQLSKIMGKYLPNNPRPIYVNYRDLDLGTNNPTGYTSVEQARVWGAPYFKGNFDRLAKVKTMVDPENFFNFEQSIPLYRRGNVKEGKTNV</sequence>
<proteinExistence type="predicted"/>
<keyword evidence="2" id="KW-1185">Reference proteome</keyword>
<dbReference type="Proteomes" id="UP001060085">
    <property type="component" value="Linkage Group LG05"/>
</dbReference>
<organism evidence="1 2">
    <name type="scientific">Catharanthus roseus</name>
    <name type="common">Madagascar periwinkle</name>
    <name type="synonym">Vinca rosea</name>
    <dbReference type="NCBI Taxonomy" id="4058"/>
    <lineage>
        <taxon>Eukaryota</taxon>
        <taxon>Viridiplantae</taxon>
        <taxon>Streptophyta</taxon>
        <taxon>Embryophyta</taxon>
        <taxon>Tracheophyta</taxon>
        <taxon>Spermatophyta</taxon>
        <taxon>Magnoliopsida</taxon>
        <taxon>eudicotyledons</taxon>
        <taxon>Gunneridae</taxon>
        <taxon>Pentapetalae</taxon>
        <taxon>asterids</taxon>
        <taxon>lamiids</taxon>
        <taxon>Gentianales</taxon>
        <taxon>Apocynaceae</taxon>
        <taxon>Rauvolfioideae</taxon>
        <taxon>Vinceae</taxon>
        <taxon>Catharanthinae</taxon>
        <taxon>Catharanthus</taxon>
    </lineage>
</organism>
<comment type="caution">
    <text evidence="1">The sequence shown here is derived from an EMBL/GenBank/DDBJ whole genome shotgun (WGS) entry which is preliminary data.</text>
</comment>
<evidence type="ECO:0000313" key="2">
    <source>
        <dbReference type="Proteomes" id="UP001060085"/>
    </source>
</evidence>
<gene>
    <name evidence="1" type="ORF">M9H77_20025</name>
</gene>